<dbReference type="GO" id="GO:0008757">
    <property type="term" value="F:S-adenosylmethionine-dependent methyltransferase activity"/>
    <property type="evidence" value="ECO:0007669"/>
    <property type="project" value="InterPro"/>
</dbReference>
<dbReference type="CDD" id="cd02440">
    <property type="entry name" value="AdoMet_MTases"/>
    <property type="match status" value="1"/>
</dbReference>
<keyword evidence="2" id="KW-0489">Methyltransferase</keyword>
<evidence type="ECO:0000259" key="1">
    <source>
        <dbReference type="Pfam" id="PF08241"/>
    </source>
</evidence>
<protein>
    <submittedName>
        <fullName evidence="2">Methyltransferase</fullName>
    </submittedName>
</protein>
<dbReference type="InterPro" id="IPR029063">
    <property type="entry name" value="SAM-dependent_MTases_sf"/>
</dbReference>
<feature type="domain" description="Methyltransferase type 11" evidence="1">
    <location>
        <begin position="46"/>
        <end position="94"/>
    </location>
</feature>
<gene>
    <name evidence="2" type="ORF">LS72_003645</name>
</gene>
<organism evidence="2 3">
    <name type="scientific">Helicobacter apodemus</name>
    <dbReference type="NCBI Taxonomy" id="135569"/>
    <lineage>
        <taxon>Bacteria</taxon>
        <taxon>Pseudomonadati</taxon>
        <taxon>Campylobacterota</taxon>
        <taxon>Epsilonproteobacteria</taxon>
        <taxon>Campylobacterales</taxon>
        <taxon>Helicobacteraceae</taxon>
        <taxon>Helicobacter</taxon>
    </lineage>
</organism>
<evidence type="ECO:0000313" key="2">
    <source>
        <dbReference type="EMBL" id="TLE16362.1"/>
    </source>
</evidence>
<accession>A0A4U8UH93</accession>
<sequence>MHLKYMALIVRVWVRSVRIRKICVFQNFCRFYFMKIGCGEGVSINDLGCGYGALYEFIKMNNICLSKYFGYDISEEMIEAANEFILNNNQEKDCEIFLENSSLITHYADYSITSGIFNMIFDEQEL</sequence>
<reference evidence="2 3" key="1">
    <citation type="journal article" date="2014" name="Genome Announc.">
        <title>Draft genome sequences of eight enterohepatic helicobacter species isolated from both laboratory and wild rodents.</title>
        <authorList>
            <person name="Sheh A."/>
            <person name="Shen Z."/>
            <person name="Fox J.G."/>
        </authorList>
    </citation>
    <scope>NUCLEOTIDE SEQUENCE [LARGE SCALE GENOMIC DNA]</scope>
    <source>
        <strain evidence="2 3">MIT-03-7007</strain>
    </source>
</reference>
<comment type="caution">
    <text evidence="2">The sequence shown here is derived from an EMBL/GenBank/DDBJ whole genome shotgun (WGS) entry which is preliminary data.</text>
</comment>
<dbReference type="AlphaFoldDB" id="A0A4U8UH93"/>
<dbReference type="Gene3D" id="3.40.50.150">
    <property type="entry name" value="Vaccinia Virus protein VP39"/>
    <property type="match status" value="1"/>
</dbReference>
<dbReference type="InterPro" id="IPR013216">
    <property type="entry name" value="Methyltransf_11"/>
</dbReference>
<proteinExistence type="predicted"/>
<dbReference type="SUPFAM" id="SSF53335">
    <property type="entry name" value="S-adenosyl-L-methionine-dependent methyltransferases"/>
    <property type="match status" value="1"/>
</dbReference>
<evidence type="ECO:0000313" key="3">
    <source>
        <dbReference type="Proteomes" id="UP000029920"/>
    </source>
</evidence>
<dbReference type="Pfam" id="PF08241">
    <property type="entry name" value="Methyltransf_11"/>
    <property type="match status" value="1"/>
</dbReference>
<dbReference type="EMBL" id="JRPC02000007">
    <property type="protein sequence ID" value="TLE16362.1"/>
    <property type="molecule type" value="Genomic_DNA"/>
</dbReference>
<dbReference type="GO" id="GO:0032259">
    <property type="term" value="P:methylation"/>
    <property type="evidence" value="ECO:0007669"/>
    <property type="project" value="UniProtKB-KW"/>
</dbReference>
<keyword evidence="2" id="KW-0808">Transferase</keyword>
<dbReference type="Proteomes" id="UP000029920">
    <property type="component" value="Unassembled WGS sequence"/>
</dbReference>
<keyword evidence="3" id="KW-1185">Reference proteome</keyword>
<name>A0A4U8UH93_9HELI</name>